<proteinExistence type="predicted"/>
<dbReference type="InterPro" id="IPR001841">
    <property type="entry name" value="Znf_RING"/>
</dbReference>
<evidence type="ECO:0000313" key="3">
    <source>
        <dbReference type="EMBL" id="ATZ52211.1"/>
    </source>
</evidence>
<keyword evidence="1" id="KW-0863">Zinc-finger</keyword>
<dbReference type="RefSeq" id="XP_001549829.1">
    <property type="nucleotide sequence ID" value="XM_001549779.2"/>
</dbReference>
<dbReference type="OrthoDB" id="8062037at2759"/>
<dbReference type="AlphaFoldDB" id="A0A384JP04"/>
<sequence>MDIAQAFCVIDETFHTVCGHIITTINHVSGDCPNFNENPYLEDYRLTFCQNFHINQAIVLNSSCKFCLNPEVEASYNEWRSEAEAILQAEIQARREFWTRYTEIQRILFARQAALELDAVIASEAYQVGVQLHNESADELTEEILEGLALNFIRRNRIRGWYVAQQTYHLGQIRSGIPNAELDHLFDEADPNPEILAPVLPEDVPDDEICGICRVSLDNREVGGLTSLRRVFCGFHIFHLNCILPWFREGDPDTVTCPACRASRNVITPPDFE</sequence>
<accession>A0A384JP04</accession>
<organism evidence="3 4">
    <name type="scientific">Botryotinia fuckeliana (strain B05.10)</name>
    <name type="common">Noble rot fungus</name>
    <name type="synonym">Botrytis cinerea</name>
    <dbReference type="NCBI Taxonomy" id="332648"/>
    <lineage>
        <taxon>Eukaryota</taxon>
        <taxon>Fungi</taxon>
        <taxon>Dikarya</taxon>
        <taxon>Ascomycota</taxon>
        <taxon>Pezizomycotina</taxon>
        <taxon>Leotiomycetes</taxon>
        <taxon>Helotiales</taxon>
        <taxon>Sclerotiniaceae</taxon>
        <taxon>Botrytis</taxon>
    </lineage>
</organism>
<name>A0A384JP04_BOTFB</name>
<feature type="domain" description="RING-type" evidence="2">
    <location>
        <begin position="210"/>
        <end position="261"/>
    </location>
</feature>
<dbReference type="VEuPathDB" id="FungiDB:Bcin07g07010"/>
<keyword evidence="4" id="KW-1185">Reference proteome</keyword>
<dbReference type="Gene3D" id="3.30.40.10">
    <property type="entry name" value="Zinc/RING finger domain, C3HC4 (zinc finger)"/>
    <property type="match status" value="1"/>
</dbReference>
<keyword evidence="1" id="KW-0862">Zinc</keyword>
<evidence type="ECO:0000313" key="4">
    <source>
        <dbReference type="Proteomes" id="UP000001798"/>
    </source>
</evidence>
<dbReference type="GeneID" id="5430298"/>
<dbReference type="Pfam" id="PF13639">
    <property type="entry name" value="zf-RING_2"/>
    <property type="match status" value="1"/>
</dbReference>
<keyword evidence="1" id="KW-0479">Metal-binding</keyword>
<protein>
    <recommendedName>
        <fullName evidence="2">RING-type domain-containing protein</fullName>
    </recommendedName>
</protein>
<evidence type="ECO:0000256" key="1">
    <source>
        <dbReference type="PROSITE-ProRule" id="PRU00175"/>
    </source>
</evidence>
<dbReference type="InterPro" id="IPR013083">
    <property type="entry name" value="Znf_RING/FYVE/PHD"/>
</dbReference>
<reference evidence="3 4" key="1">
    <citation type="journal article" date="2011" name="PLoS Genet.">
        <title>Genomic analysis of the necrotrophic fungal pathogens Sclerotinia sclerotiorum and Botrytis cinerea.</title>
        <authorList>
            <person name="Amselem J."/>
            <person name="Cuomo C.A."/>
            <person name="van Kan J.A."/>
            <person name="Viaud M."/>
            <person name="Benito E.P."/>
            <person name="Couloux A."/>
            <person name="Coutinho P.M."/>
            <person name="de Vries R.P."/>
            <person name="Dyer P.S."/>
            <person name="Fillinger S."/>
            <person name="Fournier E."/>
            <person name="Gout L."/>
            <person name="Hahn M."/>
            <person name="Kohn L."/>
            <person name="Lapalu N."/>
            <person name="Plummer K.M."/>
            <person name="Pradier J.M."/>
            <person name="Quevillon E."/>
            <person name="Sharon A."/>
            <person name="Simon A."/>
            <person name="ten Have A."/>
            <person name="Tudzynski B."/>
            <person name="Tudzynski P."/>
            <person name="Wincker P."/>
            <person name="Andrew M."/>
            <person name="Anthouard V."/>
            <person name="Beever R.E."/>
            <person name="Beffa R."/>
            <person name="Benoit I."/>
            <person name="Bouzid O."/>
            <person name="Brault B."/>
            <person name="Chen Z."/>
            <person name="Choquer M."/>
            <person name="Collemare J."/>
            <person name="Cotton P."/>
            <person name="Danchin E.G."/>
            <person name="Da Silva C."/>
            <person name="Gautier A."/>
            <person name="Giraud C."/>
            <person name="Giraud T."/>
            <person name="Gonzalez C."/>
            <person name="Grossetete S."/>
            <person name="Guldener U."/>
            <person name="Henrissat B."/>
            <person name="Howlett B.J."/>
            <person name="Kodira C."/>
            <person name="Kretschmer M."/>
            <person name="Lappartient A."/>
            <person name="Leroch M."/>
            <person name="Levis C."/>
            <person name="Mauceli E."/>
            <person name="Neuveglise C."/>
            <person name="Oeser B."/>
            <person name="Pearson M."/>
            <person name="Poulain J."/>
            <person name="Poussereau N."/>
            <person name="Quesneville H."/>
            <person name="Rascle C."/>
            <person name="Schumacher J."/>
            <person name="Segurens B."/>
            <person name="Sexton A."/>
            <person name="Silva E."/>
            <person name="Sirven C."/>
            <person name="Soanes D.M."/>
            <person name="Talbot N.J."/>
            <person name="Templeton M."/>
            <person name="Yandava C."/>
            <person name="Yarden O."/>
            <person name="Zeng Q."/>
            <person name="Rollins J.A."/>
            <person name="Lebrun M.H."/>
            <person name="Dickman M."/>
        </authorList>
    </citation>
    <scope>NUCLEOTIDE SEQUENCE [LARGE SCALE GENOMIC DNA]</scope>
    <source>
        <strain evidence="3 4">B05.10</strain>
    </source>
</reference>
<dbReference type="PROSITE" id="PS50089">
    <property type="entry name" value="ZF_RING_2"/>
    <property type="match status" value="1"/>
</dbReference>
<evidence type="ECO:0000259" key="2">
    <source>
        <dbReference type="PROSITE" id="PS50089"/>
    </source>
</evidence>
<dbReference type="Proteomes" id="UP000001798">
    <property type="component" value="Chromosome 7"/>
</dbReference>
<reference evidence="3 4" key="2">
    <citation type="journal article" date="2012" name="Eukaryot. Cell">
        <title>Genome update of Botrytis cinerea strains B05.10 and T4.</title>
        <authorList>
            <person name="Staats M."/>
            <person name="van Kan J.A."/>
        </authorList>
    </citation>
    <scope>NUCLEOTIDE SEQUENCE [LARGE SCALE GENOMIC DNA]</scope>
    <source>
        <strain evidence="3 4">B05.10</strain>
    </source>
</reference>
<dbReference type="KEGG" id="bfu:BCIN_07g07010"/>
<dbReference type="SUPFAM" id="SSF57850">
    <property type="entry name" value="RING/U-box"/>
    <property type="match status" value="1"/>
</dbReference>
<gene>
    <name evidence="3" type="ORF">BCIN_07g07010</name>
</gene>
<dbReference type="GO" id="GO:0008270">
    <property type="term" value="F:zinc ion binding"/>
    <property type="evidence" value="ECO:0007669"/>
    <property type="project" value="UniProtKB-KW"/>
</dbReference>
<reference evidence="3 4" key="3">
    <citation type="journal article" date="2017" name="Mol. Plant Pathol.">
        <title>A gapless genome sequence of the fungus Botrytis cinerea.</title>
        <authorList>
            <person name="Van Kan J.A."/>
            <person name="Stassen J.H."/>
            <person name="Mosbach A."/>
            <person name="Van Der Lee T.A."/>
            <person name="Faino L."/>
            <person name="Farmer A.D."/>
            <person name="Papasotiriou D.G."/>
            <person name="Zhou S."/>
            <person name="Seidl M.F."/>
            <person name="Cottam E."/>
            <person name="Edel D."/>
            <person name="Hahn M."/>
            <person name="Schwartz D.C."/>
            <person name="Dietrich R.A."/>
            <person name="Widdison S."/>
            <person name="Scalliet G."/>
        </authorList>
    </citation>
    <scope>NUCLEOTIDE SEQUENCE [LARGE SCALE GENOMIC DNA]</scope>
    <source>
        <strain evidence="3 4">B05.10</strain>
    </source>
</reference>
<dbReference type="EMBL" id="CP009811">
    <property type="protein sequence ID" value="ATZ52211.1"/>
    <property type="molecule type" value="Genomic_DNA"/>
</dbReference>
<dbReference type="CDD" id="cd16448">
    <property type="entry name" value="RING-H2"/>
    <property type="match status" value="1"/>
</dbReference>